<feature type="domain" description="YdbS-like PH" evidence="2">
    <location>
        <begin position="89"/>
        <end position="160"/>
    </location>
</feature>
<dbReference type="PANTHER" id="PTHR34473:SF2">
    <property type="entry name" value="UPF0699 TRANSMEMBRANE PROTEIN YDBT"/>
    <property type="match status" value="1"/>
</dbReference>
<evidence type="ECO:0000259" key="2">
    <source>
        <dbReference type="Pfam" id="PF03703"/>
    </source>
</evidence>
<evidence type="ECO:0000256" key="1">
    <source>
        <dbReference type="SAM" id="Phobius"/>
    </source>
</evidence>
<feature type="transmembrane region" description="Helical" evidence="1">
    <location>
        <begin position="244"/>
        <end position="268"/>
    </location>
</feature>
<reference evidence="3 4" key="1">
    <citation type="submission" date="2018-04" db="EMBL/GenBank/DDBJ databases">
        <title>Sphingobacterium cortibacter sp. nov.</title>
        <authorList>
            <person name="Li Y."/>
        </authorList>
    </citation>
    <scope>NUCLEOTIDE SEQUENCE [LARGE SCALE GENOMIC DNA]</scope>
    <source>
        <strain evidence="3 4">2c-3</strain>
    </source>
</reference>
<dbReference type="AlphaFoldDB" id="A0A2T8HFD1"/>
<dbReference type="Pfam" id="PF03703">
    <property type="entry name" value="bPH_2"/>
    <property type="match status" value="2"/>
</dbReference>
<proteinExistence type="predicted"/>
<feature type="transmembrane region" description="Helical" evidence="1">
    <location>
        <begin position="206"/>
        <end position="224"/>
    </location>
</feature>
<protein>
    <recommendedName>
        <fullName evidence="2">YdbS-like PH domain-containing protein</fullName>
    </recommendedName>
</protein>
<evidence type="ECO:0000313" key="4">
    <source>
        <dbReference type="Proteomes" id="UP000245627"/>
    </source>
</evidence>
<name>A0A2T8HFD1_9SPHI</name>
<feature type="transmembrane region" description="Helical" evidence="1">
    <location>
        <begin position="372"/>
        <end position="395"/>
    </location>
</feature>
<dbReference type="PANTHER" id="PTHR34473">
    <property type="entry name" value="UPF0699 TRANSMEMBRANE PROTEIN YDBS"/>
    <property type="match status" value="1"/>
</dbReference>
<sequence>MNNLGWNMNNSMDFSQPHRLDAGGFIVEGLLSFGRIIRSLALPLVFIAIKNGHLFLTWQFWTILGALVLLHFIYSYFRHRNFIFYVDEKSQTFVLSSGLLSKSKIVLKFENILQVNVRQNVIQQALDLYSLEIDSAGSKEKEVDLYALSEPTALALRDYLVAKNLSETDTLESIAQQQAIEDELLFRIPNSSILLVSLFTNYKQGLLLFFTFLIGLIDVFRDFIPTIDYEGYYQDYQAQWMNFIGQLLLVFGLVLLIPIGINLVKYFFTYFSFSLRKNQKGDFMMHYGLFQLQQVIFNRKKIQMMSFVQNRILKLMDLGILSLLQVNTDPEQKDQGIIHIPGINSLSREAVWQLVFGRSLTDKAIEIKKPMIGLFISRMVKLTIITLAVASLWYYRDGGVIGLWTICFLFMVLSVYNIIYYRTYQLRIYGDCLVKDDGVWDQKEIVLPLDRIISVSVSQTIWQRMPKTANLHISTASGEVVFRHFDRKELISLSNQLLYTVERV</sequence>
<organism evidence="3 4">
    <name type="scientific">Sphingobacterium corticibacter</name>
    <dbReference type="NCBI Taxonomy" id="2171749"/>
    <lineage>
        <taxon>Bacteria</taxon>
        <taxon>Pseudomonadati</taxon>
        <taxon>Bacteroidota</taxon>
        <taxon>Sphingobacteriia</taxon>
        <taxon>Sphingobacteriales</taxon>
        <taxon>Sphingobacteriaceae</taxon>
        <taxon>Sphingobacterium</taxon>
    </lineage>
</organism>
<dbReference type="Proteomes" id="UP000245627">
    <property type="component" value="Unassembled WGS sequence"/>
</dbReference>
<accession>A0A2T8HFD1</accession>
<keyword evidence="1" id="KW-1133">Transmembrane helix</keyword>
<gene>
    <name evidence="3" type="ORF">DC487_15550</name>
</gene>
<dbReference type="EMBL" id="QDKG01000007">
    <property type="protein sequence ID" value="PVH24148.1"/>
    <property type="molecule type" value="Genomic_DNA"/>
</dbReference>
<keyword evidence="4" id="KW-1185">Reference proteome</keyword>
<feature type="transmembrane region" description="Helical" evidence="1">
    <location>
        <begin position="401"/>
        <end position="419"/>
    </location>
</feature>
<dbReference type="OrthoDB" id="1049931at2"/>
<feature type="domain" description="YdbS-like PH" evidence="2">
    <location>
        <begin position="421"/>
        <end position="494"/>
    </location>
</feature>
<evidence type="ECO:0000313" key="3">
    <source>
        <dbReference type="EMBL" id="PVH24148.1"/>
    </source>
</evidence>
<comment type="caution">
    <text evidence="3">The sequence shown here is derived from an EMBL/GenBank/DDBJ whole genome shotgun (WGS) entry which is preliminary data.</text>
</comment>
<keyword evidence="1" id="KW-0472">Membrane</keyword>
<feature type="transmembrane region" description="Helical" evidence="1">
    <location>
        <begin position="55"/>
        <end position="77"/>
    </location>
</feature>
<dbReference type="InterPro" id="IPR005182">
    <property type="entry name" value="YdbS-like_PH"/>
</dbReference>
<keyword evidence="1" id="KW-0812">Transmembrane</keyword>